<dbReference type="AlphaFoldDB" id="A0AAV6HFU5"/>
<feature type="domain" description="F-box" evidence="8">
    <location>
        <begin position="549"/>
        <end position="603"/>
    </location>
</feature>
<name>A0AAV6HFU5_9TELE</name>
<dbReference type="InterPro" id="IPR036047">
    <property type="entry name" value="F-box-like_dom_sf"/>
</dbReference>
<dbReference type="Gene3D" id="1.20.1280.50">
    <property type="match status" value="1"/>
</dbReference>
<organism evidence="9 10">
    <name type="scientific">Alosa alosa</name>
    <name type="common">allis shad</name>
    <dbReference type="NCBI Taxonomy" id="278164"/>
    <lineage>
        <taxon>Eukaryota</taxon>
        <taxon>Metazoa</taxon>
        <taxon>Chordata</taxon>
        <taxon>Craniata</taxon>
        <taxon>Vertebrata</taxon>
        <taxon>Euteleostomi</taxon>
        <taxon>Actinopterygii</taxon>
        <taxon>Neopterygii</taxon>
        <taxon>Teleostei</taxon>
        <taxon>Clupei</taxon>
        <taxon>Clupeiformes</taxon>
        <taxon>Clupeoidei</taxon>
        <taxon>Clupeidae</taxon>
        <taxon>Alosa</taxon>
    </lineage>
</organism>
<dbReference type="InterPro" id="IPR001810">
    <property type="entry name" value="F-box_dom"/>
</dbReference>
<evidence type="ECO:0000256" key="3">
    <source>
        <dbReference type="ARBA" id="ARBA00022786"/>
    </source>
</evidence>
<reference evidence="9" key="1">
    <citation type="submission" date="2020-10" db="EMBL/GenBank/DDBJ databases">
        <title>Chromosome-scale genome assembly of the Allis shad, Alosa alosa.</title>
        <authorList>
            <person name="Margot Z."/>
            <person name="Christophe K."/>
            <person name="Cabau C."/>
            <person name="Louis A."/>
            <person name="Berthelot C."/>
            <person name="Parey E."/>
            <person name="Roest Crollius H."/>
            <person name="Montfort J."/>
            <person name="Robinson-Rechavi M."/>
            <person name="Bucao C."/>
            <person name="Bouchez O."/>
            <person name="Gislard M."/>
            <person name="Lluch J."/>
            <person name="Milhes M."/>
            <person name="Lampietro C."/>
            <person name="Lopez Roques C."/>
            <person name="Donnadieu C."/>
            <person name="Braasch I."/>
            <person name="Desvignes T."/>
            <person name="Postlethwait J."/>
            <person name="Bobe J."/>
            <person name="Guiguen Y."/>
        </authorList>
    </citation>
    <scope>NUCLEOTIDE SEQUENCE</scope>
    <source>
        <strain evidence="9">M-15738</strain>
        <tissue evidence="9">Blood</tissue>
    </source>
</reference>
<dbReference type="PROSITE" id="PS50145">
    <property type="entry name" value="ZF_TRAF"/>
    <property type="match status" value="1"/>
</dbReference>
<dbReference type="GO" id="GO:0008270">
    <property type="term" value="F:zinc ion binding"/>
    <property type="evidence" value="ECO:0007669"/>
    <property type="project" value="UniProtKB-KW"/>
</dbReference>
<protein>
    <recommendedName>
        <fullName evidence="11">F-box protein 40</fullName>
    </recommendedName>
</protein>
<dbReference type="GO" id="GO:0005737">
    <property type="term" value="C:cytoplasm"/>
    <property type="evidence" value="ECO:0007669"/>
    <property type="project" value="TreeGrafter"/>
</dbReference>
<feature type="region of interest" description="Disordered" evidence="6">
    <location>
        <begin position="242"/>
        <end position="273"/>
    </location>
</feature>
<evidence type="ECO:0000313" key="10">
    <source>
        <dbReference type="Proteomes" id="UP000823561"/>
    </source>
</evidence>
<gene>
    <name evidence="9" type="ORF">AALO_G00026610</name>
</gene>
<dbReference type="Proteomes" id="UP000823561">
    <property type="component" value="Chromosome 2"/>
</dbReference>
<keyword evidence="1 5" id="KW-0479">Metal-binding</keyword>
<keyword evidence="2 5" id="KW-0863">Zinc-finger</keyword>
<comment type="caution">
    <text evidence="9">The sequence shown here is derived from an EMBL/GenBank/DDBJ whole genome shotgun (WGS) entry which is preliminary data.</text>
</comment>
<evidence type="ECO:0000313" key="9">
    <source>
        <dbReference type="EMBL" id="KAG5284426.1"/>
    </source>
</evidence>
<dbReference type="InterPro" id="IPR001293">
    <property type="entry name" value="Znf_TRAF"/>
</dbReference>
<accession>A0AAV6HFU5</accession>
<dbReference type="SUPFAM" id="SSF49599">
    <property type="entry name" value="TRAF domain-like"/>
    <property type="match status" value="1"/>
</dbReference>
<dbReference type="PROSITE" id="PS50181">
    <property type="entry name" value="FBOX"/>
    <property type="match status" value="1"/>
</dbReference>
<dbReference type="InterPro" id="IPR043013">
    <property type="entry name" value="Znf_TRAF_N"/>
</dbReference>
<evidence type="ECO:0000256" key="2">
    <source>
        <dbReference type="ARBA" id="ARBA00022771"/>
    </source>
</evidence>
<dbReference type="EMBL" id="JADWDJ010000002">
    <property type="protein sequence ID" value="KAG5284426.1"/>
    <property type="molecule type" value="Genomic_DNA"/>
</dbReference>
<dbReference type="Gene3D" id="3.30.40.150">
    <property type="entry name" value="TRAF-like zinc-finger, N-terminal subdomain"/>
    <property type="match status" value="1"/>
</dbReference>
<dbReference type="InterPro" id="IPR031890">
    <property type="entry name" value="Fbxo30/Fbxo40"/>
</dbReference>
<dbReference type="PANTHER" id="PTHR15933:SF21">
    <property type="entry name" value="F-BOX ONLY PROTEIN 40"/>
    <property type="match status" value="1"/>
</dbReference>
<evidence type="ECO:0000256" key="1">
    <source>
        <dbReference type="ARBA" id="ARBA00022723"/>
    </source>
</evidence>
<feature type="zinc finger region" description="TRAF-type" evidence="5">
    <location>
        <begin position="54"/>
        <end position="96"/>
    </location>
</feature>
<proteinExistence type="predicted"/>
<dbReference type="Pfam" id="PF15965">
    <property type="entry name" value="zf-TRAF_2"/>
    <property type="match status" value="1"/>
</dbReference>
<sequence>MGRQRTPTSKLHRHCESCYSRRCKAPVEISVSCVVISCRTLCGATFHLCKEEEHALLCPNEMVPCLNAHYGCPFTMCRSRRAQHLEVCPASVVTCSMEWNRWPVEEMHLAFYENVLNETYAEEPLDMSMALRDQRHLFQSLKMKTLFPELTEKAEEEEEPPVQKGAVGGSPEAVGGVCGAVGGATADPAHKDGALEMTFEEDELTEEQRQALIRGSGVNTSNYNVWERMFSMELSGCRETVKSLGNNPTPSKKRHEQDNGLETLEEEEPEMSMNNVSAENISEAQYIENMSNMDEEKFLVASFMYTCQTNPTKKRLYAGRKPKEIKTVKPFVIPSSFKARSSHIRNPSILRKFSVSVDTSDLGVDMDDMPNWDEVQATLLCSLENEHRGHLIAESSSFDALFVNIGTQTYDFLSAPFQQNDSLADITAGRDPKIHVQIEAESVTGKHNKCSSAFTFLCSQVFRRNEYAPHFRNVHADIQCHVSGWFEQRCPLAYLGCTFIQRRLRPASQAATVSYNKDLSTFTLKPEVSGMLYEGVKTTTSERARARNLDSLSRLPFEVLVHIARYLDSFSLSQLALVSKYMREVSGTLLYDRGIVSLKWEKKTYSHGGFCWKSKKTVWQFSNSFSTVDGWCFVSCPPMSEHLKVCPYYVAEHKSDPVPLIGIFDAEEEIDRTQNLVSMFSRKK</sequence>
<feature type="domain" description="TRAF-type" evidence="7">
    <location>
        <begin position="54"/>
        <end position="96"/>
    </location>
</feature>
<keyword evidence="10" id="KW-1185">Reference proteome</keyword>
<dbReference type="SUPFAM" id="SSF81383">
    <property type="entry name" value="F-box domain"/>
    <property type="match status" value="1"/>
</dbReference>
<evidence type="ECO:0000259" key="7">
    <source>
        <dbReference type="PROSITE" id="PS50145"/>
    </source>
</evidence>
<dbReference type="PANTHER" id="PTHR15933">
    <property type="entry name" value="PROTEIN CBG16327"/>
    <property type="match status" value="1"/>
</dbReference>
<dbReference type="InterPro" id="IPR013083">
    <property type="entry name" value="Znf_RING/FYVE/PHD"/>
</dbReference>
<evidence type="ECO:0000256" key="6">
    <source>
        <dbReference type="SAM" id="MobiDB-lite"/>
    </source>
</evidence>
<dbReference type="Gene3D" id="3.30.40.10">
    <property type="entry name" value="Zinc/RING finger domain, C3HC4 (zinc finger)"/>
    <property type="match status" value="1"/>
</dbReference>
<dbReference type="GO" id="GO:0061630">
    <property type="term" value="F:ubiquitin protein ligase activity"/>
    <property type="evidence" value="ECO:0007669"/>
    <property type="project" value="InterPro"/>
</dbReference>
<evidence type="ECO:0008006" key="11">
    <source>
        <dbReference type="Google" id="ProtNLM"/>
    </source>
</evidence>
<evidence type="ECO:0000259" key="8">
    <source>
        <dbReference type="PROSITE" id="PS50181"/>
    </source>
</evidence>
<evidence type="ECO:0000256" key="5">
    <source>
        <dbReference type="PROSITE-ProRule" id="PRU00207"/>
    </source>
</evidence>
<keyword evidence="4 5" id="KW-0862">Zinc</keyword>
<keyword evidence="3" id="KW-0833">Ubl conjugation pathway</keyword>
<dbReference type="Pfam" id="PF15966">
    <property type="entry name" value="F-box_4"/>
    <property type="match status" value="1"/>
</dbReference>
<evidence type="ECO:0000256" key="4">
    <source>
        <dbReference type="ARBA" id="ARBA00022833"/>
    </source>
</evidence>